<organism evidence="1 2">
    <name type="scientific">Rhodobacter capsulatus</name>
    <name type="common">Rhodopseudomonas capsulata</name>
    <dbReference type="NCBI Taxonomy" id="1061"/>
    <lineage>
        <taxon>Bacteria</taxon>
        <taxon>Pseudomonadati</taxon>
        <taxon>Pseudomonadota</taxon>
        <taxon>Alphaproteobacteria</taxon>
        <taxon>Rhodobacterales</taxon>
        <taxon>Rhodobacter group</taxon>
        <taxon>Rhodobacter</taxon>
    </lineage>
</organism>
<name>A0A1G7JA13_RHOCA</name>
<protein>
    <submittedName>
        <fullName evidence="1">Uncharacterized protein</fullName>
    </submittedName>
</protein>
<accession>A0A1G7JA13</accession>
<dbReference type="OrthoDB" id="7774376at2"/>
<evidence type="ECO:0000313" key="1">
    <source>
        <dbReference type="EMBL" id="SDF21745.1"/>
    </source>
</evidence>
<gene>
    <name evidence="1" type="ORF">SAMN04244550_01867</name>
</gene>
<sequence length="165" mass="18602">MWEQATRLRVLKRFAARRIAGAFMVFGLVGMPPGASRAQDMYLATNPIIVTADRGGYLGKRSDQIDRMRSMGQRVELRGTCLSACTMYLSLPNVCVAPDAVLGFHGPSKNGIPLPQRDFDYWSQVMARNYSEPLRSWFMTKARYITNGYYKVSGAELIRMGYPQC</sequence>
<dbReference type="EMBL" id="FNAY01000008">
    <property type="protein sequence ID" value="SDF21745.1"/>
    <property type="molecule type" value="Genomic_DNA"/>
</dbReference>
<evidence type="ECO:0000313" key="2">
    <source>
        <dbReference type="Proteomes" id="UP000183812"/>
    </source>
</evidence>
<proteinExistence type="predicted"/>
<dbReference type="AlphaFoldDB" id="A0A1G7JA13"/>
<reference evidence="1 2" key="1">
    <citation type="submission" date="2016-10" db="EMBL/GenBank/DDBJ databases">
        <authorList>
            <person name="de Groot N.N."/>
        </authorList>
    </citation>
    <scope>NUCLEOTIDE SEQUENCE [LARGE SCALE GENOMIC DNA]</scope>
    <source>
        <strain evidence="2">DSM 938 / 37b4</strain>
    </source>
</reference>
<dbReference type="Proteomes" id="UP000183812">
    <property type="component" value="Unassembled WGS sequence"/>
</dbReference>